<protein>
    <recommendedName>
        <fullName evidence="3">DUF4403 family protein</fullName>
    </recommendedName>
</protein>
<evidence type="ECO:0008006" key="3">
    <source>
        <dbReference type="Google" id="ProtNLM"/>
    </source>
</evidence>
<dbReference type="Proteomes" id="UP000700732">
    <property type="component" value="Unassembled WGS sequence"/>
</dbReference>
<name>A0ABR6WDK3_9BACT</name>
<reference evidence="1 2" key="1">
    <citation type="submission" date="2019-06" db="EMBL/GenBank/DDBJ databases">
        <title>Spirosoma utsteinense sp. nov. isolated from Antarctic ice-free soils.</title>
        <authorList>
            <person name="Tahon G."/>
        </authorList>
    </citation>
    <scope>NUCLEOTIDE SEQUENCE [LARGE SCALE GENOMIC DNA]</scope>
    <source>
        <strain evidence="1 2">LMG 31447</strain>
    </source>
</reference>
<accession>A0ABR6WDK3</accession>
<evidence type="ECO:0000313" key="1">
    <source>
        <dbReference type="EMBL" id="MBC3794604.1"/>
    </source>
</evidence>
<gene>
    <name evidence="1" type="ORF">FH603_5133</name>
</gene>
<dbReference type="Pfam" id="PF14356">
    <property type="entry name" value="DUF4403"/>
    <property type="match status" value="1"/>
</dbReference>
<sequence>MSIQRTIGLLFFAASLFGAVCCKRVDTELPVTQLFEPAIADPVSFVKADITFNIRDLERKINKALNPVLVKEETFEGRKGEAWRLRVERTGPVRIKYANRHVSFSAPLQVWYSNPIGLRKDKRSRPLCALAVSFVSPLSVGPNWRLNTRVRLENYHWIMEPSVRLLGVKVGVKKLAESLLDKRRAEIEAGIDKAVHDELRLDREVSRIWGDMQKPMRISRQPEEIWLIPRPFSVAVAPVSGNAKQITLPVQIAFRVDTRLGMKPVVDRLEPLPRLLRRNHLPEAARLEVLVRVPYSDLNRVLAQSLNRQKLNLAGGHINIKNATIYGGGRSLILKANVGGSVNGSLYFRGHPAYDTLDNTLRVEDIDFDVVTKERLFATADWLLHDNLRDTLQSVLVVPLRYHVASIPEKIETAFARGKAGQKTALDVDGFRLVPQRIVIRPEGIEILIKVVSKVDLAVKQL</sequence>
<dbReference type="EMBL" id="VFIA01000051">
    <property type="protein sequence ID" value="MBC3794604.1"/>
    <property type="molecule type" value="Genomic_DNA"/>
</dbReference>
<evidence type="ECO:0000313" key="2">
    <source>
        <dbReference type="Proteomes" id="UP000700732"/>
    </source>
</evidence>
<dbReference type="InterPro" id="IPR025515">
    <property type="entry name" value="DUF4403"/>
</dbReference>
<dbReference type="RefSeq" id="WP_186741278.1">
    <property type="nucleotide sequence ID" value="NZ_VFIA01000051.1"/>
</dbReference>
<keyword evidence="2" id="KW-1185">Reference proteome</keyword>
<organism evidence="1 2">
    <name type="scientific">Spirosoma utsteinense</name>
    <dbReference type="NCBI Taxonomy" id="2585773"/>
    <lineage>
        <taxon>Bacteria</taxon>
        <taxon>Pseudomonadati</taxon>
        <taxon>Bacteroidota</taxon>
        <taxon>Cytophagia</taxon>
        <taxon>Cytophagales</taxon>
        <taxon>Cytophagaceae</taxon>
        <taxon>Spirosoma</taxon>
    </lineage>
</organism>
<proteinExistence type="predicted"/>
<comment type="caution">
    <text evidence="1">The sequence shown here is derived from an EMBL/GenBank/DDBJ whole genome shotgun (WGS) entry which is preliminary data.</text>
</comment>